<comment type="cofactor">
    <cofactor evidence="1">
        <name>Ca(2+)</name>
        <dbReference type="ChEBI" id="CHEBI:29108"/>
    </cofactor>
</comment>
<sequence>MGVLIFVGVAQAQDKPNIVLLYADDLGYADLSIYGNEYHQTPNIDSLMKAGMRFTQAYSPAALCAPSRVGLLSGRYPARFGVYEVVVGVKARGKPLDELPMVQPDNELRLPADNNTLGELLKAAGYRCGMFGKWHVGREKPSQRGFDDFVMLRNGGHLDVKMSYLRQSGDYPEPSGYSSDYISLCADQFLDKNDDRPFFLYLPHTLVHTAMGPGTKPLEPKEELKNKYKALKPSKLHGNPLYAGMVEALDQSVGALNTSLKKGGLLKNTLIIFTSDNGGLLGGPSGKVENGLALGRYTSNYPLKLGKSTLWEGGIRIPLSVTWPGHIEAGSLNDAVVSQLDFLPTLMEVAGGGKAPGKPMDGQSLWPLLRGKTPSEQERKLFWHYPGYRIYKDVGQRPASAVRWGDWKLVESLEDGSVQLFDLKNDISEQQDVAQKHPEHTGRLRKALAKWRSDTNAPLPTPRK</sequence>
<evidence type="ECO:0000256" key="1">
    <source>
        <dbReference type="ARBA" id="ARBA00001913"/>
    </source>
</evidence>
<dbReference type="GO" id="GO:0046872">
    <property type="term" value="F:metal ion binding"/>
    <property type="evidence" value="ECO:0007669"/>
    <property type="project" value="UniProtKB-KW"/>
</dbReference>
<protein>
    <submittedName>
        <fullName evidence="8">Arylsulfatase</fullName>
        <ecNumber evidence="8">3.1.6.1</ecNumber>
    </submittedName>
</protein>
<name>A0A517SWU1_9BACT</name>
<dbReference type="AlphaFoldDB" id="A0A517SWU1"/>
<proteinExistence type="inferred from homology"/>
<keyword evidence="4" id="KW-0732">Signal</keyword>
<comment type="similarity">
    <text evidence="2">Belongs to the sulfatase family.</text>
</comment>
<dbReference type="InterPro" id="IPR050738">
    <property type="entry name" value="Sulfatase"/>
</dbReference>
<evidence type="ECO:0000256" key="6">
    <source>
        <dbReference type="ARBA" id="ARBA00022837"/>
    </source>
</evidence>
<accession>A0A517SWU1</accession>
<dbReference type="Proteomes" id="UP000315003">
    <property type="component" value="Chromosome"/>
</dbReference>
<evidence type="ECO:0000313" key="9">
    <source>
        <dbReference type="Proteomes" id="UP000315003"/>
    </source>
</evidence>
<evidence type="ECO:0000259" key="7">
    <source>
        <dbReference type="Pfam" id="PF00884"/>
    </source>
</evidence>
<evidence type="ECO:0000256" key="2">
    <source>
        <dbReference type="ARBA" id="ARBA00008779"/>
    </source>
</evidence>
<keyword evidence="5 8" id="KW-0378">Hydrolase</keyword>
<evidence type="ECO:0000256" key="3">
    <source>
        <dbReference type="ARBA" id="ARBA00022723"/>
    </source>
</evidence>
<dbReference type="EMBL" id="CP036272">
    <property type="protein sequence ID" value="QDT60553.1"/>
    <property type="molecule type" value="Genomic_DNA"/>
</dbReference>
<dbReference type="Gene3D" id="3.30.1120.10">
    <property type="match status" value="1"/>
</dbReference>
<dbReference type="CDD" id="cd16144">
    <property type="entry name" value="ARS_like"/>
    <property type="match status" value="1"/>
</dbReference>
<dbReference type="InterPro" id="IPR017850">
    <property type="entry name" value="Alkaline_phosphatase_core_sf"/>
</dbReference>
<dbReference type="Gene3D" id="3.40.720.10">
    <property type="entry name" value="Alkaline Phosphatase, subunit A"/>
    <property type="match status" value="1"/>
</dbReference>
<dbReference type="InterPro" id="IPR000917">
    <property type="entry name" value="Sulfatase_N"/>
</dbReference>
<evidence type="ECO:0000313" key="8">
    <source>
        <dbReference type="EMBL" id="QDT60553.1"/>
    </source>
</evidence>
<keyword evidence="3" id="KW-0479">Metal-binding</keyword>
<keyword evidence="9" id="KW-1185">Reference proteome</keyword>
<reference evidence="8 9" key="1">
    <citation type="submission" date="2019-02" db="EMBL/GenBank/DDBJ databases">
        <title>Deep-cultivation of Planctomycetes and their phenomic and genomic characterization uncovers novel biology.</title>
        <authorList>
            <person name="Wiegand S."/>
            <person name="Jogler M."/>
            <person name="Boedeker C."/>
            <person name="Pinto D."/>
            <person name="Vollmers J."/>
            <person name="Rivas-Marin E."/>
            <person name="Kohn T."/>
            <person name="Peeters S.H."/>
            <person name="Heuer A."/>
            <person name="Rast P."/>
            <person name="Oberbeckmann S."/>
            <person name="Bunk B."/>
            <person name="Jeske O."/>
            <person name="Meyerdierks A."/>
            <person name="Storesund J.E."/>
            <person name="Kallscheuer N."/>
            <person name="Luecker S."/>
            <person name="Lage O.M."/>
            <person name="Pohl T."/>
            <person name="Merkel B.J."/>
            <person name="Hornburger P."/>
            <person name="Mueller R.-W."/>
            <person name="Bruemmer F."/>
            <person name="Labrenz M."/>
            <person name="Spormann A.M."/>
            <person name="Op den Camp H."/>
            <person name="Overmann J."/>
            <person name="Amann R."/>
            <person name="Jetten M.S.M."/>
            <person name="Mascher T."/>
            <person name="Medema M.H."/>
            <person name="Devos D.P."/>
            <person name="Kaster A.-K."/>
            <person name="Ovreas L."/>
            <person name="Rohde M."/>
            <person name="Galperin M.Y."/>
            <person name="Jogler C."/>
        </authorList>
    </citation>
    <scope>NUCLEOTIDE SEQUENCE [LARGE SCALE GENOMIC DNA]</scope>
    <source>
        <strain evidence="8 9">SV_7m_r</strain>
    </source>
</reference>
<evidence type="ECO:0000256" key="5">
    <source>
        <dbReference type="ARBA" id="ARBA00022801"/>
    </source>
</evidence>
<dbReference type="GO" id="GO:0004065">
    <property type="term" value="F:arylsulfatase activity"/>
    <property type="evidence" value="ECO:0007669"/>
    <property type="project" value="UniProtKB-EC"/>
</dbReference>
<dbReference type="Pfam" id="PF00884">
    <property type="entry name" value="Sulfatase"/>
    <property type="match status" value="1"/>
</dbReference>
<organism evidence="8 9">
    <name type="scientific">Stieleria bergensis</name>
    <dbReference type="NCBI Taxonomy" id="2528025"/>
    <lineage>
        <taxon>Bacteria</taxon>
        <taxon>Pseudomonadati</taxon>
        <taxon>Planctomycetota</taxon>
        <taxon>Planctomycetia</taxon>
        <taxon>Pirellulales</taxon>
        <taxon>Pirellulaceae</taxon>
        <taxon>Stieleria</taxon>
    </lineage>
</organism>
<gene>
    <name evidence="8" type="primary">atsA_45</name>
    <name evidence="8" type="ORF">SV7mr_30770</name>
</gene>
<dbReference type="PANTHER" id="PTHR42693">
    <property type="entry name" value="ARYLSULFATASE FAMILY MEMBER"/>
    <property type="match status" value="1"/>
</dbReference>
<dbReference type="PANTHER" id="PTHR42693:SF42">
    <property type="entry name" value="ARYLSULFATASE G"/>
    <property type="match status" value="1"/>
</dbReference>
<feature type="domain" description="Sulfatase N-terminal" evidence="7">
    <location>
        <begin position="16"/>
        <end position="351"/>
    </location>
</feature>
<dbReference type="SUPFAM" id="SSF53649">
    <property type="entry name" value="Alkaline phosphatase-like"/>
    <property type="match status" value="1"/>
</dbReference>
<dbReference type="EC" id="3.1.6.1" evidence="8"/>
<keyword evidence="6" id="KW-0106">Calcium</keyword>
<evidence type="ECO:0000256" key="4">
    <source>
        <dbReference type="ARBA" id="ARBA00022729"/>
    </source>
</evidence>